<protein>
    <recommendedName>
        <fullName evidence="4">GLPGLI family protein</fullName>
    </recommendedName>
</protein>
<keyword evidence="1" id="KW-0732">Signal</keyword>
<evidence type="ECO:0000256" key="1">
    <source>
        <dbReference type="SAM" id="SignalP"/>
    </source>
</evidence>
<reference evidence="2 3" key="1">
    <citation type="submission" date="2016-10" db="EMBL/GenBank/DDBJ databases">
        <authorList>
            <person name="Varghese N."/>
            <person name="Submissions S."/>
        </authorList>
    </citation>
    <scope>NUCLEOTIDE SEQUENCE [LARGE SCALE GENOMIC DNA]</scope>
    <source>
        <strain evidence="2 3">CGMCC 1.10941</strain>
    </source>
</reference>
<evidence type="ECO:0000313" key="2">
    <source>
        <dbReference type="EMBL" id="SDL83244.1"/>
    </source>
</evidence>
<keyword evidence="3" id="KW-1185">Reference proteome</keyword>
<feature type="chain" id="PRO_5047349821" description="GLPGLI family protein" evidence="1">
    <location>
        <begin position="21"/>
        <end position="196"/>
    </location>
</feature>
<evidence type="ECO:0008006" key="4">
    <source>
        <dbReference type="Google" id="ProtNLM"/>
    </source>
</evidence>
<sequence length="196" mass="23033">MNWKFICILLIFNFSLNSFAQSDGDTTKNKAVGHPQKTLNPNTPFIYKKGFRDYAILTKEIVKKNNDTTELNELKFNAVLSAMYTKQLMYEKFGKWNREIRPNIDESHPILFWGKVKLFGDEDKLYSVYANGDENWNEIYASVLVFDENNNDCLSKTYSDKEKIIKYFSDGIRTLSDGKDFYKVYWQSVNNYNPDK</sequence>
<dbReference type="EMBL" id="FNHD01000007">
    <property type="protein sequence ID" value="SDL83244.1"/>
    <property type="molecule type" value="Genomic_DNA"/>
</dbReference>
<feature type="signal peptide" evidence="1">
    <location>
        <begin position="1"/>
        <end position="20"/>
    </location>
</feature>
<evidence type="ECO:0000313" key="3">
    <source>
        <dbReference type="Proteomes" id="UP000199242"/>
    </source>
</evidence>
<dbReference type="Proteomes" id="UP000199242">
    <property type="component" value="Unassembled WGS sequence"/>
</dbReference>
<gene>
    <name evidence="2" type="ORF">SAMN05216273_10726</name>
</gene>
<dbReference type="RefSeq" id="WP_089743407.1">
    <property type="nucleotide sequence ID" value="NZ_FNHD01000007.1"/>
</dbReference>
<proteinExistence type="predicted"/>
<accession>A0ABY0QT78</accession>
<name>A0ABY0QT78_9FLAO</name>
<organism evidence="2 3">
    <name type="scientific">Chryseobacterium taihuense</name>
    <dbReference type="NCBI Taxonomy" id="1141221"/>
    <lineage>
        <taxon>Bacteria</taxon>
        <taxon>Pseudomonadati</taxon>
        <taxon>Bacteroidota</taxon>
        <taxon>Flavobacteriia</taxon>
        <taxon>Flavobacteriales</taxon>
        <taxon>Weeksellaceae</taxon>
        <taxon>Chryseobacterium group</taxon>
        <taxon>Chryseobacterium</taxon>
    </lineage>
</organism>
<comment type="caution">
    <text evidence="2">The sequence shown here is derived from an EMBL/GenBank/DDBJ whole genome shotgun (WGS) entry which is preliminary data.</text>
</comment>